<feature type="signal peptide" evidence="9">
    <location>
        <begin position="1"/>
        <end position="16"/>
    </location>
</feature>
<gene>
    <name evidence="11" type="ORF">FIE12Z_5258</name>
</gene>
<dbReference type="SUPFAM" id="SSF52279">
    <property type="entry name" value="Beta-D-glucan exohydrolase, C-terminal domain"/>
    <property type="match status" value="1"/>
</dbReference>
<evidence type="ECO:0000313" key="12">
    <source>
        <dbReference type="Proteomes" id="UP000265631"/>
    </source>
</evidence>
<dbReference type="EMBL" id="PXXK01000136">
    <property type="protein sequence ID" value="RFN50495.1"/>
    <property type="molecule type" value="Genomic_DNA"/>
</dbReference>
<dbReference type="EC" id="3.2.1.21" evidence="3"/>
<comment type="similarity">
    <text evidence="2">Belongs to the glycosyl hydrolase 3 family.</text>
</comment>
<dbReference type="STRING" id="2594813.A0A395MSD9"/>
<dbReference type="GO" id="GO:0008422">
    <property type="term" value="F:beta-glucosidase activity"/>
    <property type="evidence" value="ECO:0007669"/>
    <property type="project" value="UniProtKB-EC"/>
</dbReference>
<dbReference type="PANTHER" id="PTHR30620">
    <property type="entry name" value="PERIPLASMIC BETA-GLUCOSIDASE-RELATED"/>
    <property type="match status" value="1"/>
</dbReference>
<keyword evidence="6" id="KW-0325">Glycoprotein</keyword>
<sequence>MWSSLLLLGGVSMSIANPIARQDANPPYRNKTLCIDKRVDDLMSRMSLEDKAGQMFHARTNVVNNTFDETIEGFVTDKRITAYVLSGGVNDVRGVANWYNKLQRLALSTPLGIPITISSDPQHGWTDENAVSVVAQGFSRWTEPLGLAAIRSPELVRQFHDIAREEYISVGIRQALHPQIDLATEPRWGRITGTMGEDANLTSTLVVEAIKGLQGDKIGPHSVIATTKHFPGGGAMELGEDSHFPWGKNATYPGDNREYHLIPFRAAIAAGTRQMMPYYSRPMNTSWEEVAFGFNKGIVTDLLKEEMGYEGIVVTDWGIVTTRFWGLEEATELERARRVIEAGCDIFGGETKPELIIELVKKGLVQESRIDESVRKLMREKFELGLFDNPFVDVERSVRIAGNDYFSRLGNETQRRAFTMLTNKDDILPLPLAALDAKFYIEGMEAEALEQRNLTVVDNPEDADYAFLRLASPFKPTTAPGLPAMINNGSIEYNATEKARQAKIYATLPTIVDIRLNRAAAIPEVAENAAALFASYGSSHDAFLDVIFGTDGWGPEGQLPFGLPVSQAAADAQKEDVPFDGELLFKTRSRRSSASSTDGGMTESTEGEEIAPTEHTVIVSDIINTYNALIDDTGDKNTAKLASFYQRGVASY</sequence>
<evidence type="ECO:0000256" key="1">
    <source>
        <dbReference type="ARBA" id="ARBA00000448"/>
    </source>
</evidence>
<dbReference type="Gene3D" id="3.20.20.300">
    <property type="entry name" value="Glycoside hydrolase, family 3, N-terminal domain"/>
    <property type="match status" value="1"/>
</dbReference>
<evidence type="ECO:0000256" key="6">
    <source>
        <dbReference type="ARBA" id="ARBA00023180"/>
    </source>
</evidence>
<keyword evidence="7" id="KW-0326">Glycosidase</keyword>
<dbReference type="Pfam" id="PF00933">
    <property type="entry name" value="Glyco_hydro_3"/>
    <property type="match status" value="1"/>
</dbReference>
<proteinExistence type="inferred from homology"/>
<evidence type="ECO:0000259" key="10">
    <source>
        <dbReference type="Pfam" id="PF00933"/>
    </source>
</evidence>
<evidence type="ECO:0000256" key="7">
    <source>
        <dbReference type="ARBA" id="ARBA00023295"/>
    </source>
</evidence>
<feature type="domain" description="Glycoside hydrolase family 3 N-terminal" evidence="10">
    <location>
        <begin position="48"/>
        <end position="379"/>
    </location>
</feature>
<dbReference type="InterPro" id="IPR036962">
    <property type="entry name" value="Glyco_hydro_3_N_sf"/>
</dbReference>
<dbReference type="PANTHER" id="PTHR30620:SF16">
    <property type="entry name" value="LYSOSOMAL BETA GLUCOSIDASE"/>
    <property type="match status" value="1"/>
</dbReference>
<feature type="chain" id="PRO_5017220414" description="beta-glucosidase" evidence="9">
    <location>
        <begin position="17"/>
        <end position="652"/>
    </location>
</feature>
<keyword evidence="12" id="KW-1185">Reference proteome</keyword>
<evidence type="ECO:0000256" key="9">
    <source>
        <dbReference type="SAM" id="SignalP"/>
    </source>
</evidence>
<evidence type="ECO:0000313" key="11">
    <source>
        <dbReference type="EMBL" id="RFN50495.1"/>
    </source>
</evidence>
<dbReference type="Proteomes" id="UP000265631">
    <property type="component" value="Unassembled WGS sequence"/>
</dbReference>
<dbReference type="InterPro" id="IPR051915">
    <property type="entry name" value="Cellulose_Degrad_GH3"/>
</dbReference>
<dbReference type="SUPFAM" id="SSF51445">
    <property type="entry name" value="(Trans)glycosidases"/>
    <property type="match status" value="1"/>
</dbReference>
<dbReference type="PRINTS" id="PR00133">
    <property type="entry name" value="GLHYDRLASE3"/>
</dbReference>
<evidence type="ECO:0000256" key="3">
    <source>
        <dbReference type="ARBA" id="ARBA00012744"/>
    </source>
</evidence>
<keyword evidence="5" id="KW-0378">Hydrolase</keyword>
<feature type="region of interest" description="Disordered" evidence="8">
    <location>
        <begin position="589"/>
        <end position="609"/>
    </location>
</feature>
<dbReference type="InterPro" id="IPR017853">
    <property type="entry name" value="GH"/>
</dbReference>
<evidence type="ECO:0000256" key="8">
    <source>
        <dbReference type="SAM" id="MobiDB-lite"/>
    </source>
</evidence>
<dbReference type="AlphaFoldDB" id="A0A395MSD9"/>
<evidence type="ECO:0000256" key="4">
    <source>
        <dbReference type="ARBA" id="ARBA00022729"/>
    </source>
</evidence>
<evidence type="ECO:0000256" key="2">
    <source>
        <dbReference type="ARBA" id="ARBA00005336"/>
    </source>
</evidence>
<dbReference type="GO" id="GO:0009251">
    <property type="term" value="P:glucan catabolic process"/>
    <property type="evidence" value="ECO:0007669"/>
    <property type="project" value="TreeGrafter"/>
</dbReference>
<keyword evidence="4 9" id="KW-0732">Signal</keyword>
<dbReference type="InterPro" id="IPR001764">
    <property type="entry name" value="Glyco_hydro_3_N"/>
</dbReference>
<reference evidence="11 12" key="1">
    <citation type="journal article" date="2018" name="PLoS Pathog.">
        <title>Evolution of structural diversity of trichothecenes, a family of toxins produced by plant pathogenic and entomopathogenic fungi.</title>
        <authorList>
            <person name="Proctor R.H."/>
            <person name="McCormick S.P."/>
            <person name="Kim H.S."/>
            <person name="Cardoza R.E."/>
            <person name="Stanley A.M."/>
            <person name="Lindo L."/>
            <person name="Kelly A."/>
            <person name="Brown D.W."/>
            <person name="Lee T."/>
            <person name="Vaughan M.M."/>
            <person name="Alexander N.J."/>
            <person name="Busman M."/>
            <person name="Gutierrez S."/>
        </authorList>
    </citation>
    <scope>NUCLEOTIDE SEQUENCE [LARGE SCALE GENOMIC DNA]</scope>
    <source>
        <strain evidence="11 12">NRRL 13405</strain>
    </source>
</reference>
<accession>A0A395MSD9</accession>
<organism evidence="11 12">
    <name type="scientific">Fusarium flagelliforme</name>
    <dbReference type="NCBI Taxonomy" id="2675880"/>
    <lineage>
        <taxon>Eukaryota</taxon>
        <taxon>Fungi</taxon>
        <taxon>Dikarya</taxon>
        <taxon>Ascomycota</taxon>
        <taxon>Pezizomycotina</taxon>
        <taxon>Sordariomycetes</taxon>
        <taxon>Hypocreomycetidae</taxon>
        <taxon>Hypocreales</taxon>
        <taxon>Nectriaceae</taxon>
        <taxon>Fusarium</taxon>
        <taxon>Fusarium incarnatum-equiseti species complex</taxon>
    </lineage>
</organism>
<protein>
    <recommendedName>
        <fullName evidence="3">beta-glucosidase</fullName>
        <ecNumber evidence="3">3.2.1.21</ecNumber>
    </recommendedName>
</protein>
<comment type="catalytic activity">
    <reaction evidence="1">
        <text>Hydrolysis of terminal, non-reducing beta-D-glucosyl residues with release of beta-D-glucose.</text>
        <dbReference type="EC" id="3.2.1.21"/>
    </reaction>
</comment>
<evidence type="ECO:0000256" key="5">
    <source>
        <dbReference type="ARBA" id="ARBA00022801"/>
    </source>
</evidence>
<dbReference type="InterPro" id="IPR036881">
    <property type="entry name" value="Glyco_hydro_3_C_sf"/>
</dbReference>
<comment type="caution">
    <text evidence="11">The sequence shown here is derived from an EMBL/GenBank/DDBJ whole genome shotgun (WGS) entry which is preliminary data.</text>
</comment>
<name>A0A395MSD9_9HYPO</name>